<dbReference type="NCBIfam" id="TIGR00730">
    <property type="entry name" value="Rossman fold protein, TIGR00730 family"/>
    <property type="match status" value="1"/>
</dbReference>
<evidence type="ECO:0008006" key="3">
    <source>
        <dbReference type="Google" id="ProtNLM"/>
    </source>
</evidence>
<dbReference type="HOGENOM" id="CLU_058336_1_1_1"/>
<gene>
    <name evidence="1" type="ORF">M422DRAFT_60165</name>
</gene>
<dbReference type="PANTHER" id="PTHR31223">
    <property type="entry name" value="LOG FAMILY PROTEIN YJL055W"/>
    <property type="match status" value="1"/>
</dbReference>
<evidence type="ECO:0000313" key="1">
    <source>
        <dbReference type="EMBL" id="KIJ43979.1"/>
    </source>
</evidence>
<reference evidence="1 2" key="1">
    <citation type="submission" date="2014-06" db="EMBL/GenBank/DDBJ databases">
        <title>Evolutionary Origins and Diversification of the Mycorrhizal Mutualists.</title>
        <authorList>
            <consortium name="DOE Joint Genome Institute"/>
            <consortium name="Mycorrhizal Genomics Consortium"/>
            <person name="Kohler A."/>
            <person name="Kuo A."/>
            <person name="Nagy L.G."/>
            <person name="Floudas D."/>
            <person name="Copeland A."/>
            <person name="Barry K.W."/>
            <person name="Cichocki N."/>
            <person name="Veneault-Fourrey C."/>
            <person name="LaButti K."/>
            <person name="Lindquist E.A."/>
            <person name="Lipzen A."/>
            <person name="Lundell T."/>
            <person name="Morin E."/>
            <person name="Murat C."/>
            <person name="Riley R."/>
            <person name="Ohm R."/>
            <person name="Sun H."/>
            <person name="Tunlid A."/>
            <person name="Henrissat B."/>
            <person name="Grigoriev I.V."/>
            <person name="Hibbett D.S."/>
            <person name="Martin F."/>
        </authorList>
    </citation>
    <scope>NUCLEOTIDE SEQUENCE [LARGE SCALE GENOMIC DNA]</scope>
    <source>
        <strain evidence="1 2">SS14</strain>
    </source>
</reference>
<dbReference type="PANTHER" id="PTHR31223:SF70">
    <property type="entry name" value="LOG FAMILY PROTEIN YJL055W"/>
    <property type="match status" value="1"/>
</dbReference>
<dbReference type="OrthoDB" id="414463at2759"/>
<dbReference type="EMBL" id="KN837119">
    <property type="protein sequence ID" value="KIJ43979.1"/>
    <property type="molecule type" value="Genomic_DNA"/>
</dbReference>
<sequence>MSALDQDTYPNAVAVFCGSSPGNEPAFEYAARSLGETIAKSGIGFVYGGGNKGIMGVVSRAAAHEGSDITGVVPYAMVKEKHEVKQDSDLKNFVFLNEVGMEKVKTIVVHSMHERKVEMARRVRGFFGLPGGYGTFEELMEMITWTQLGIHEKPIIILNVLGFYDALRDLIRSGVSSGFIPPNNERIVVFIDGPADKLEHTSYDWGTPAIEALNAWKKPEGHALGFDWKKRLPDEKKEKANPLDVS</sequence>
<organism evidence="1 2">
    <name type="scientific">Sphaerobolus stellatus (strain SS14)</name>
    <dbReference type="NCBI Taxonomy" id="990650"/>
    <lineage>
        <taxon>Eukaryota</taxon>
        <taxon>Fungi</taxon>
        <taxon>Dikarya</taxon>
        <taxon>Basidiomycota</taxon>
        <taxon>Agaricomycotina</taxon>
        <taxon>Agaricomycetes</taxon>
        <taxon>Phallomycetidae</taxon>
        <taxon>Geastrales</taxon>
        <taxon>Sphaerobolaceae</taxon>
        <taxon>Sphaerobolus</taxon>
    </lineage>
</organism>
<dbReference type="GO" id="GO:0005829">
    <property type="term" value="C:cytosol"/>
    <property type="evidence" value="ECO:0007669"/>
    <property type="project" value="TreeGrafter"/>
</dbReference>
<accession>A0A0C9VAK4</accession>
<evidence type="ECO:0000313" key="2">
    <source>
        <dbReference type="Proteomes" id="UP000054279"/>
    </source>
</evidence>
<dbReference type="AlphaFoldDB" id="A0A0C9VAK4"/>
<dbReference type="Gene3D" id="3.40.50.450">
    <property type="match status" value="1"/>
</dbReference>
<dbReference type="InterPro" id="IPR005269">
    <property type="entry name" value="LOG"/>
</dbReference>
<dbReference type="InterPro" id="IPR031100">
    <property type="entry name" value="LOG_fam"/>
</dbReference>
<keyword evidence="2" id="KW-1185">Reference proteome</keyword>
<dbReference type="GO" id="GO:0016799">
    <property type="term" value="F:hydrolase activity, hydrolyzing N-glycosyl compounds"/>
    <property type="evidence" value="ECO:0007669"/>
    <property type="project" value="TreeGrafter"/>
</dbReference>
<name>A0A0C9VAK4_SPHS4</name>
<proteinExistence type="predicted"/>
<dbReference type="SUPFAM" id="SSF102405">
    <property type="entry name" value="MCP/YpsA-like"/>
    <property type="match status" value="1"/>
</dbReference>
<protein>
    <recommendedName>
        <fullName evidence="3">Cytokinin riboside 5'-monophosphate phosphoribohydrolase</fullName>
    </recommendedName>
</protein>
<dbReference type="Pfam" id="PF03641">
    <property type="entry name" value="Lysine_decarbox"/>
    <property type="match status" value="1"/>
</dbReference>
<dbReference type="GO" id="GO:0009691">
    <property type="term" value="P:cytokinin biosynthetic process"/>
    <property type="evidence" value="ECO:0007669"/>
    <property type="project" value="InterPro"/>
</dbReference>
<dbReference type="Proteomes" id="UP000054279">
    <property type="component" value="Unassembled WGS sequence"/>
</dbReference>